<name>A0A8S5SFB7_9CAUD</name>
<proteinExistence type="predicted"/>
<dbReference type="Gene3D" id="3.30.1330.70">
    <property type="entry name" value="Holliday junction resolvase RusA"/>
    <property type="match status" value="1"/>
</dbReference>
<dbReference type="GO" id="GO:0006281">
    <property type="term" value="P:DNA repair"/>
    <property type="evidence" value="ECO:0007669"/>
    <property type="project" value="InterPro"/>
</dbReference>
<dbReference type="GO" id="GO:0006310">
    <property type="term" value="P:DNA recombination"/>
    <property type="evidence" value="ECO:0007669"/>
    <property type="project" value="InterPro"/>
</dbReference>
<sequence length="138" mass="16097">MRFSVEEKPVGKQRPKFCYKTKTPYTPKETREYEAKVATACKNKMKKLGLEITDKPCKVRLDIMVSIPKSYSKKDRTACLEGKKLPTKTPDTDNVLKSVKDGMQKVFYVDDKQVIEDHVIKRYWEHEDCVYVEVSEVI</sequence>
<dbReference type="InterPro" id="IPR008822">
    <property type="entry name" value="Endonuclease_RusA-like"/>
</dbReference>
<dbReference type="InterPro" id="IPR036614">
    <property type="entry name" value="RusA-like_sf"/>
</dbReference>
<dbReference type="SUPFAM" id="SSF103084">
    <property type="entry name" value="Holliday junction resolvase RusA"/>
    <property type="match status" value="1"/>
</dbReference>
<dbReference type="GO" id="GO:0000287">
    <property type="term" value="F:magnesium ion binding"/>
    <property type="evidence" value="ECO:0007669"/>
    <property type="project" value="InterPro"/>
</dbReference>
<dbReference type="Pfam" id="PF05866">
    <property type="entry name" value="RusA"/>
    <property type="match status" value="1"/>
</dbReference>
<evidence type="ECO:0000313" key="1">
    <source>
        <dbReference type="EMBL" id="DAF49327.1"/>
    </source>
</evidence>
<dbReference type="EMBL" id="BK032580">
    <property type="protein sequence ID" value="DAF49327.1"/>
    <property type="molecule type" value="Genomic_DNA"/>
</dbReference>
<organism evidence="1">
    <name type="scientific">Siphoviridae sp. ct3q24</name>
    <dbReference type="NCBI Taxonomy" id="2827772"/>
    <lineage>
        <taxon>Viruses</taxon>
        <taxon>Duplodnaviria</taxon>
        <taxon>Heunggongvirae</taxon>
        <taxon>Uroviricota</taxon>
        <taxon>Caudoviricetes</taxon>
    </lineage>
</organism>
<reference evidence="1" key="1">
    <citation type="journal article" date="2021" name="Proc. Natl. Acad. Sci. U.S.A.">
        <title>A Catalog of Tens of Thousands of Viruses from Human Metagenomes Reveals Hidden Associations with Chronic Diseases.</title>
        <authorList>
            <person name="Tisza M.J."/>
            <person name="Buck C.B."/>
        </authorList>
    </citation>
    <scope>NUCLEOTIDE SEQUENCE</scope>
    <source>
        <strain evidence="1">Ct3q24</strain>
    </source>
</reference>
<accession>A0A8S5SFB7</accession>
<protein>
    <submittedName>
        <fullName evidence="1">Endodeoxyribonuclease RusA</fullName>
    </submittedName>
</protein>